<dbReference type="PANTHER" id="PTHR43185">
    <property type="entry name" value="FERROUS IRON TRANSPORT PROTEIN B"/>
    <property type="match status" value="1"/>
</dbReference>
<keyword evidence="8 16" id="KW-1133">Transmembrane helix</keyword>
<sequence>MENIKVALTGNPNVGKTAIFNGLTGMRQHVGNWPGVTVEKKEGTYIHKGINFLVTDLPGIYSLSAVSIDERIARNFLTEENPDVVVAIIDGMNLERNLYLVSELMDLGVNLIIAVNFMDEVEKNDMKIDIQKLSEVFGVPVVGTVAIKGHGIQKLKDEIFKASQSKSVSFIRYSDELEQYIKQIEEISRLFNIKSPFRTRFLALKLIEEDPEIFEQMRLSVNNARQFSRLLNEILSDIKQKHDDPSVFVGDEKFKFIKRTLKNIVEGSGTKSESLTNKMDNIFTHRIWGLPILFGIMYTVFQLTFTLGGIFADWLDSGMGFLSDSVLSSVQNEILASFLANGVIGGVGSVLVFVPNIFILFLLIAVLENVGYMARAAFVMDKVMNAIGLSGKSFIPMILGFGCNVPAIMATRTIEKEDDRIITAVLNPLIPCSARIPIFLAFAGTFFPKHQGLIVFSMYIIAIALIVILAKILKTTLFKGTPAPFVMELPPYRVPSFSQVNSEAWKRTSLFVKKAGTIIFAAVIAIWLLASLPTGVEYASKNSYIGLIGKAIAPIFKPNGFGNWQSSVALIFGFMAKEVVVGTLGALAGGIENLGSFLSNLFTPISAYSFMLFSLLYVPCVASLGILLKEVGMKWTVLSVVLLISLAYFVSMAFYLIGSLFI</sequence>
<feature type="binding site" evidence="15">
    <location>
        <position position="22"/>
    </location>
    <ligand>
        <name>Mg(2+)</name>
        <dbReference type="ChEBI" id="CHEBI:18420"/>
        <label>1</label>
    </ligand>
</feature>
<evidence type="ECO:0000256" key="10">
    <source>
        <dbReference type="ARBA" id="ARBA00023065"/>
    </source>
</evidence>
<dbReference type="InterPro" id="IPR050860">
    <property type="entry name" value="FeoB_GTPase"/>
</dbReference>
<dbReference type="Pfam" id="PF07664">
    <property type="entry name" value="FeoB_C"/>
    <property type="match status" value="1"/>
</dbReference>
<protein>
    <recommendedName>
        <fullName evidence="13 16">Ferrous iron transport protein B</fullName>
    </recommendedName>
</protein>
<keyword evidence="19" id="KW-1185">Reference proteome</keyword>
<feature type="transmembrane region" description="Helical" evidence="16">
    <location>
        <begin position="421"/>
        <end position="447"/>
    </location>
</feature>
<keyword evidence="6 16" id="KW-0812">Transmembrane</keyword>
<dbReference type="Proteomes" id="UP000002382">
    <property type="component" value="Chromosome"/>
</dbReference>
<evidence type="ECO:0000256" key="9">
    <source>
        <dbReference type="ARBA" id="ARBA00023004"/>
    </source>
</evidence>
<feature type="binding site" evidence="14">
    <location>
        <begin position="56"/>
        <end position="59"/>
    </location>
    <ligand>
        <name>GTP</name>
        <dbReference type="ChEBI" id="CHEBI:37565"/>
        <label>3</label>
    </ligand>
</feature>
<name>C5CFL5_KOSOT</name>
<evidence type="ECO:0000259" key="17">
    <source>
        <dbReference type="PROSITE" id="PS51711"/>
    </source>
</evidence>
<dbReference type="KEGG" id="kol:Kole_0718"/>
<keyword evidence="5" id="KW-0997">Cell inner membrane</keyword>
<dbReference type="Pfam" id="PF02421">
    <property type="entry name" value="FeoB_N"/>
    <property type="match status" value="1"/>
</dbReference>
<dbReference type="InterPro" id="IPR041069">
    <property type="entry name" value="FeoB_Cyto"/>
</dbReference>
<feature type="binding site" evidence="14">
    <location>
        <begin position="116"/>
        <end position="119"/>
    </location>
    <ligand>
        <name>GTP</name>
        <dbReference type="ChEBI" id="CHEBI:37565"/>
        <label>4</label>
    </ligand>
</feature>
<reference evidence="18 19" key="2">
    <citation type="journal article" date="2011" name="J. Bacteriol.">
        <title>Genome Sequence of Kosmotoga olearia Strain TBF 19.5.1, a Thermophilic Bacterium with a Wide Growth Temperature Range, Isolated from the Troll B Oil Platform in the North Sea.</title>
        <authorList>
            <person name="Swithers K.S."/>
            <person name="Dipippo J.L."/>
            <person name="Bruce D.C."/>
            <person name="Detter C."/>
            <person name="Tapia R."/>
            <person name="Han S."/>
            <person name="Goodwin L.A."/>
            <person name="Han J."/>
            <person name="Woyke T."/>
            <person name="Pitluck S."/>
            <person name="Pennacchio L."/>
            <person name="Nolan M."/>
            <person name="Mikhailova N."/>
            <person name="Land M.L."/>
            <person name="Nesbo C.L."/>
            <person name="Gogarten J.P."/>
            <person name="Noll K.M."/>
        </authorList>
    </citation>
    <scope>NUCLEOTIDE SEQUENCE [LARGE SCALE GENOMIC DNA]</scope>
    <source>
        <strain evidence="19">ATCC BAA-1733 / DSM 21960 / TBF 19.5.1</strain>
    </source>
</reference>
<comment type="subcellular location">
    <subcellularLocation>
        <location evidence="1 16">Cell inner membrane</location>
        <topology evidence="1 16">Multi-pass membrane protein</topology>
    </subcellularLocation>
</comment>
<evidence type="ECO:0000256" key="15">
    <source>
        <dbReference type="PIRSR" id="PIRSR603373-2"/>
    </source>
</evidence>
<keyword evidence="15" id="KW-0460">Magnesium</keyword>
<dbReference type="PROSITE" id="PS51711">
    <property type="entry name" value="G_FEOB"/>
    <property type="match status" value="1"/>
</dbReference>
<evidence type="ECO:0000256" key="11">
    <source>
        <dbReference type="ARBA" id="ARBA00023134"/>
    </source>
</evidence>
<feature type="binding site" evidence="14">
    <location>
        <begin position="35"/>
        <end position="39"/>
    </location>
    <ligand>
        <name>GTP</name>
        <dbReference type="ChEBI" id="CHEBI:37565"/>
        <label>2</label>
    </ligand>
</feature>
<dbReference type="PANTHER" id="PTHR43185:SF1">
    <property type="entry name" value="FE(2+) TRANSPORTER FEOB"/>
    <property type="match status" value="1"/>
</dbReference>
<gene>
    <name evidence="18" type="ordered locus">Kole_0718</name>
</gene>
<feature type="binding site" evidence="15">
    <location>
        <position position="21"/>
    </location>
    <ligand>
        <name>Mg(2+)</name>
        <dbReference type="ChEBI" id="CHEBI:18420"/>
        <label>2</label>
    </ligand>
</feature>
<dbReference type="InterPro" id="IPR027417">
    <property type="entry name" value="P-loop_NTPase"/>
</dbReference>
<reference evidence="18 19" key="1">
    <citation type="submission" date="2009-06" db="EMBL/GenBank/DDBJ databases">
        <title>Complete sequence of Thermotogales bacterium TBF 19.5.1.</title>
        <authorList>
            <consortium name="US DOE Joint Genome Institute"/>
            <person name="Lucas S."/>
            <person name="Copeland A."/>
            <person name="Lapidus A."/>
            <person name="Glavina del Rio T."/>
            <person name="Tice H."/>
            <person name="Bruce D."/>
            <person name="Goodwin L."/>
            <person name="Pitluck S."/>
            <person name="Chertkov O."/>
            <person name="Brettin T."/>
            <person name="Detter J.C."/>
            <person name="Han C."/>
            <person name="Schmutz J."/>
            <person name="Larimer F."/>
            <person name="Land M."/>
            <person name="Hauser L."/>
            <person name="Kyrpides N."/>
            <person name="Ovchinnikova G."/>
            <person name="Noll K."/>
        </authorList>
    </citation>
    <scope>NUCLEOTIDE SEQUENCE [LARGE SCALE GENOMIC DNA]</scope>
    <source>
        <strain evidence="19">ATCC BAA-1733 / DSM 21960 / TBF 19.5.1</strain>
    </source>
</reference>
<dbReference type="HOGENOM" id="CLU_013350_3_0_0"/>
<dbReference type="Gene3D" id="3.40.50.300">
    <property type="entry name" value="P-loop containing nucleotide triphosphate hydrolases"/>
    <property type="match status" value="1"/>
</dbReference>
<dbReference type="InterPro" id="IPR011640">
    <property type="entry name" value="Fe2_transport_prot_B_C"/>
</dbReference>
<evidence type="ECO:0000256" key="5">
    <source>
        <dbReference type="ARBA" id="ARBA00022519"/>
    </source>
</evidence>
<dbReference type="SUPFAM" id="SSF52540">
    <property type="entry name" value="P-loop containing nucleoside triphosphate hydrolases"/>
    <property type="match status" value="1"/>
</dbReference>
<keyword evidence="12 16" id="KW-0472">Membrane</keyword>
<organism evidence="18 19">
    <name type="scientific">Kosmotoga olearia (strain ATCC BAA-1733 / DSM 21960 / TBF 19.5.1)</name>
    <dbReference type="NCBI Taxonomy" id="521045"/>
    <lineage>
        <taxon>Bacteria</taxon>
        <taxon>Thermotogati</taxon>
        <taxon>Thermotogota</taxon>
        <taxon>Thermotogae</taxon>
        <taxon>Kosmotogales</taxon>
        <taxon>Kosmotogaceae</taxon>
        <taxon>Kosmotoga</taxon>
    </lineage>
</organism>
<evidence type="ECO:0000313" key="18">
    <source>
        <dbReference type="EMBL" id="ACR79433.1"/>
    </source>
</evidence>
<feature type="domain" description="FeoB-type G" evidence="17">
    <location>
        <begin position="3"/>
        <end position="165"/>
    </location>
</feature>
<dbReference type="InterPro" id="IPR006073">
    <property type="entry name" value="GTP-bd"/>
</dbReference>
<evidence type="ECO:0000256" key="13">
    <source>
        <dbReference type="NCBIfam" id="TIGR00437"/>
    </source>
</evidence>
<evidence type="ECO:0000256" key="6">
    <source>
        <dbReference type="ARBA" id="ARBA00022692"/>
    </source>
</evidence>
<comment type="similarity">
    <text evidence="16">Belongs to the TRAFAC class TrmE-Era-EngA-EngB-Septin-like GTPase superfamily. FeoB GTPase (TC 9.A.8) family.</text>
</comment>
<dbReference type="AlphaFoldDB" id="C5CFL5"/>
<dbReference type="Gene3D" id="1.10.287.1770">
    <property type="match status" value="1"/>
</dbReference>
<evidence type="ECO:0000256" key="1">
    <source>
        <dbReference type="ARBA" id="ARBA00004429"/>
    </source>
</evidence>
<evidence type="ECO:0000256" key="14">
    <source>
        <dbReference type="PIRSR" id="PIRSR603373-1"/>
    </source>
</evidence>
<feature type="transmembrane region" description="Helical" evidence="16">
    <location>
        <begin position="288"/>
        <end position="314"/>
    </location>
</feature>
<feature type="transmembrane region" description="Helical" evidence="16">
    <location>
        <begin position="515"/>
        <end position="532"/>
    </location>
</feature>
<feature type="transmembrane region" description="Helical" evidence="16">
    <location>
        <begin position="608"/>
        <end position="628"/>
    </location>
</feature>
<feature type="transmembrane region" description="Helical" evidence="16">
    <location>
        <begin position="568"/>
        <end position="588"/>
    </location>
</feature>
<dbReference type="GO" id="GO:0015093">
    <property type="term" value="F:ferrous iron transmembrane transporter activity"/>
    <property type="evidence" value="ECO:0007669"/>
    <property type="project" value="UniProtKB-UniRule"/>
</dbReference>
<keyword evidence="7 14" id="KW-0547">Nucleotide-binding</keyword>
<feature type="transmembrane region" description="Helical" evidence="16">
    <location>
        <begin position="334"/>
        <end position="367"/>
    </location>
</feature>
<evidence type="ECO:0000256" key="12">
    <source>
        <dbReference type="ARBA" id="ARBA00023136"/>
    </source>
</evidence>
<keyword evidence="15" id="KW-0479">Metal-binding</keyword>
<dbReference type="GO" id="GO:0005525">
    <property type="term" value="F:GTP binding"/>
    <property type="evidence" value="ECO:0007669"/>
    <property type="project" value="UniProtKB-KW"/>
</dbReference>
<keyword evidence="9 16" id="KW-0408">Iron</keyword>
<dbReference type="RefSeq" id="WP_015868099.1">
    <property type="nucleotide sequence ID" value="NC_012785.1"/>
</dbReference>
<accession>C5CFL5</accession>
<dbReference type="FunFam" id="3.40.50.300:FF:000426">
    <property type="entry name" value="Ferrous iron transport protein B"/>
    <property type="match status" value="1"/>
</dbReference>
<evidence type="ECO:0000256" key="8">
    <source>
        <dbReference type="ARBA" id="ARBA00022989"/>
    </source>
</evidence>
<dbReference type="InterPro" id="IPR011642">
    <property type="entry name" value="Gate_dom"/>
</dbReference>
<keyword evidence="3" id="KW-1003">Cell membrane</keyword>
<dbReference type="InterPro" id="IPR030389">
    <property type="entry name" value="G_FEOB_dom"/>
</dbReference>
<dbReference type="PRINTS" id="PR00326">
    <property type="entry name" value="GTP1OBG"/>
</dbReference>
<dbReference type="eggNOG" id="COG0370">
    <property type="taxonomic scope" value="Bacteria"/>
</dbReference>
<comment type="function">
    <text evidence="16">Probable transporter of a GTP-driven Fe(2+) uptake system.</text>
</comment>
<dbReference type="CDD" id="cd01879">
    <property type="entry name" value="FeoB"/>
    <property type="match status" value="1"/>
</dbReference>
<keyword evidence="4 16" id="KW-0410">Iron transport</keyword>
<dbReference type="EMBL" id="CP001634">
    <property type="protein sequence ID" value="ACR79433.1"/>
    <property type="molecule type" value="Genomic_DNA"/>
</dbReference>
<proteinExistence type="inferred from homology"/>
<dbReference type="STRING" id="521045.Kole_0718"/>
<evidence type="ECO:0000313" key="19">
    <source>
        <dbReference type="Proteomes" id="UP000002382"/>
    </source>
</evidence>
<feature type="transmembrane region" description="Helical" evidence="16">
    <location>
        <begin position="387"/>
        <end position="409"/>
    </location>
</feature>
<keyword evidence="11 14" id="KW-0342">GTP-binding</keyword>
<feature type="binding site" evidence="14">
    <location>
        <begin position="10"/>
        <end position="17"/>
    </location>
    <ligand>
        <name>GTP</name>
        <dbReference type="ChEBI" id="CHEBI:37565"/>
        <label>1</label>
    </ligand>
</feature>
<feature type="transmembrane region" description="Helical" evidence="16">
    <location>
        <begin position="453"/>
        <end position="473"/>
    </location>
</feature>
<dbReference type="InterPro" id="IPR003373">
    <property type="entry name" value="Fe2_transport_prot-B"/>
</dbReference>
<evidence type="ECO:0000256" key="7">
    <source>
        <dbReference type="ARBA" id="ARBA00022741"/>
    </source>
</evidence>
<evidence type="ECO:0000256" key="4">
    <source>
        <dbReference type="ARBA" id="ARBA00022496"/>
    </source>
</evidence>
<evidence type="ECO:0000256" key="2">
    <source>
        <dbReference type="ARBA" id="ARBA00022448"/>
    </source>
</evidence>
<feature type="transmembrane region" description="Helical" evidence="16">
    <location>
        <begin position="635"/>
        <end position="657"/>
    </location>
</feature>
<keyword evidence="2 16" id="KW-0813">Transport</keyword>
<evidence type="ECO:0000256" key="3">
    <source>
        <dbReference type="ARBA" id="ARBA00022475"/>
    </source>
</evidence>
<dbReference type="OrthoDB" id="9809127at2"/>
<feature type="binding site" evidence="15">
    <location>
        <position position="24"/>
    </location>
    <ligand>
        <name>Mg(2+)</name>
        <dbReference type="ChEBI" id="CHEBI:18420"/>
        <label>2</label>
    </ligand>
</feature>
<evidence type="ECO:0000256" key="16">
    <source>
        <dbReference type="RuleBase" id="RU362098"/>
    </source>
</evidence>
<dbReference type="NCBIfam" id="TIGR00437">
    <property type="entry name" value="feoB"/>
    <property type="match status" value="1"/>
</dbReference>
<dbReference type="Pfam" id="PF07670">
    <property type="entry name" value="Gate"/>
    <property type="match status" value="2"/>
</dbReference>
<dbReference type="GO" id="GO:0046872">
    <property type="term" value="F:metal ion binding"/>
    <property type="evidence" value="ECO:0007669"/>
    <property type="project" value="UniProtKB-KW"/>
</dbReference>
<dbReference type="GO" id="GO:0005886">
    <property type="term" value="C:plasma membrane"/>
    <property type="evidence" value="ECO:0007669"/>
    <property type="project" value="UniProtKB-SubCell"/>
</dbReference>
<dbReference type="Pfam" id="PF17910">
    <property type="entry name" value="FeoB_Cyto"/>
    <property type="match status" value="1"/>
</dbReference>
<keyword evidence="10" id="KW-0406">Ion transport</keyword>
<feature type="binding site" evidence="15">
    <location>
        <position position="25"/>
    </location>
    <ligand>
        <name>Mg(2+)</name>
        <dbReference type="ChEBI" id="CHEBI:18420"/>
        <label>2</label>
    </ligand>
</feature>